<reference evidence="2 3" key="1">
    <citation type="submission" date="2017-12" db="EMBL/GenBank/DDBJ databases">
        <title>Mesoplasma syrphidae YJS, Complete Genome.</title>
        <authorList>
            <person name="Knight T.F."/>
            <person name="Citino T."/>
            <person name="Rubinstein R."/>
            <person name="Neuschaefer Z."/>
        </authorList>
    </citation>
    <scope>NUCLEOTIDE SEQUENCE [LARGE SCALE GENOMIC DNA]</scope>
    <source>
        <strain evidence="2 3">YJS</strain>
    </source>
</reference>
<dbReference type="GO" id="GO:0003700">
    <property type="term" value="F:DNA-binding transcription factor activity"/>
    <property type="evidence" value="ECO:0007669"/>
    <property type="project" value="InterPro"/>
</dbReference>
<accession>A0A2K9C2W9</accession>
<gene>
    <name evidence="2" type="ORF">CXP39_03435</name>
</gene>
<dbReference type="InterPro" id="IPR009057">
    <property type="entry name" value="Homeodomain-like_sf"/>
</dbReference>
<protein>
    <submittedName>
        <fullName evidence="2">MurR/RpiR family transcriptional regulator</fullName>
    </submittedName>
</protein>
<dbReference type="Pfam" id="PF01418">
    <property type="entry name" value="HTH_6"/>
    <property type="match status" value="1"/>
</dbReference>
<dbReference type="SUPFAM" id="SSF53697">
    <property type="entry name" value="SIS domain"/>
    <property type="match status" value="1"/>
</dbReference>
<evidence type="ECO:0000259" key="1">
    <source>
        <dbReference type="PROSITE" id="PS51071"/>
    </source>
</evidence>
<sequence>MRSFLAKLSTVDDKNLTTRELQIVEYIKNNLQTIVSNNMKIEQLAQEVGTGYSAIYGLLNKLNIKGYRDFSISLANDADSAEIEIAKDDENVVNGYVNLIKQNYSLIEKRTLFETLQLIQNAPRVFVSYWESVLKGPAMDLENFLFDQELKVTLLDSDWDTINKRVESVKSGDLFIFFTKYGTSKHLEKIILKINQSGGKVIFISGRMPSVAISRTVDSIHTLIVDGVEMEDNHVFISKSVPFHYFNDLLIYHFLNTKENK</sequence>
<dbReference type="GO" id="GO:0003677">
    <property type="term" value="F:DNA binding"/>
    <property type="evidence" value="ECO:0007669"/>
    <property type="project" value="InterPro"/>
</dbReference>
<dbReference type="Gene3D" id="3.40.50.10490">
    <property type="entry name" value="Glucose-6-phosphate isomerase like protein, domain 1"/>
    <property type="match status" value="1"/>
</dbReference>
<dbReference type="PANTHER" id="PTHR30514">
    <property type="entry name" value="GLUCOKINASE"/>
    <property type="match status" value="1"/>
</dbReference>
<dbReference type="InterPro" id="IPR046348">
    <property type="entry name" value="SIS_dom_sf"/>
</dbReference>
<dbReference type="SUPFAM" id="SSF46689">
    <property type="entry name" value="Homeodomain-like"/>
    <property type="match status" value="1"/>
</dbReference>
<dbReference type="Gene3D" id="1.10.10.10">
    <property type="entry name" value="Winged helix-like DNA-binding domain superfamily/Winged helix DNA-binding domain"/>
    <property type="match status" value="1"/>
</dbReference>
<dbReference type="InterPro" id="IPR000281">
    <property type="entry name" value="HTH_RpiR"/>
</dbReference>
<dbReference type="InterPro" id="IPR047640">
    <property type="entry name" value="RpiR-like"/>
</dbReference>
<dbReference type="EMBL" id="CP025257">
    <property type="protein sequence ID" value="AUF83819.1"/>
    <property type="molecule type" value="Genomic_DNA"/>
</dbReference>
<name>A0A2K9C2W9_9MOLU</name>
<keyword evidence="3" id="KW-1185">Reference proteome</keyword>
<dbReference type="KEGG" id="msyr:CXP39_03435"/>
<dbReference type="OrthoDB" id="391939at2"/>
<dbReference type="InterPro" id="IPR036388">
    <property type="entry name" value="WH-like_DNA-bd_sf"/>
</dbReference>
<dbReference type="PROSITE" id="PS51071">
    <property type="entry name" value="HTH_RPIR"/>
    <property type="match status" value="1"/>
</dbReference>
<organism evidence="2 3">
    <name type="scientific">Mesoplasma syrphidae</name>
    <dbReference type="NCBI Taxonomy" id="225999"/>
    <lineage>
        <taxon>Bacteria</taxon>
        <taxon>Bacillati</taxon>
        <taxon>Mycoplasmatota</taxon>
        <taxon>Mollicutes</taxon>
        <taxon>Entomoplasmatales</taxon>
        <taxon>Entomoplasmataceae</taxon>
        <taxon>Mesoplasma</taxon>
    </lineage>
</organism>
<feature type="domain" description="HTH rpiR-type" evidence="1">
    <location>
        <begin position="3"/>
        <end position="81"/>
    </location>
</feature>
<dbReference type="PANTHER" id="PTHR30514:SF1">
    <property type="entry name" value="HTH-TYPE TRANSCRIPTIONAL REGULATOR HEXR-RELATED"/>
    <property type="match status" value="1"/>
</dbReference>
<dbReference type="AlphaFoldDB" id="A0A2K9C2W9"/>
<evidence type="ECO:0000313" key="3">
    <source>
        <dbReference type="Proteomes" id="UP000233419"/>
    </source>
</evidence>
<dbReference type="GO" id="GO:1901135">
    <property type="term" value="P:carbohydrate derivative metabolic process"/>
    <property type="evidence" value="ECO:0007669"/>
    <property type="project" value="InterPro"/>
</dbReference>
<dbReference type="RefSeq" id="WP_027048207.1">
    <property type="nucleotide sequence ID" value="NZ_CP025257.1"/>
</dbReference>
<dbReference type="GO" id="GO:0097367">
    <property type="term" value="F:carbohydrate derivative binding"/>
    <property type="evidence" value="ECO:0007669"/>
    <property type="project" value="InterPro"/>
</dbReference>
<proteinExistence type="predicted"/>
<dbReference type="Proteomes" id="UP000233419">
    <property type="component" value="Chromosome"/>
</dbReference>
<evidence type="ECO:0000313" key="2">
    <source>
        <dbReference type="EMBL" id="AUF83819.1"/>
    </source>
</evidence>